<evidence type="ECO:0000256" key="1">
    <source>
        <dbReference type="SAM" id="MobiDB-lite"/>
    </source>
</evidence>
<feature type="compositionally biased region" description="Basic and acidic residues" evidence="1">
    <location>
        <begin position="1"/>
        <end position="22"/>
    </location>
</feature>
<organism evidence="2 3">
    <name type="scientific">Nocardiopsis metallicus</name>
    <dbReference type="NCBI Taxonomy" id="179819"/>
    <lineage>
        <taxon>Bacteria</taxon>
        <taxon>Bacillati</taxon>
        <taxon>Actinomycetota</taxon>
        <taxon>Actinomycetes</taxon>
        <taxon>Streptosporangiales</taxon>
        <taxon>Nocardiopsidaceae</taxon>
        <taxon>Nocardiopsis</taxon>
    </lineage>
</organism>
<accession>A0A840WIV0</accession>
<proteinExistence type="predicted"/>
<comment type="caution">
    <text evidence="2">The sequence shown here is derived from an EMBL/GenBank/DDBJ whole genome shotgun (WGS) entry which is preliminary data.</text>
</comment>
<reference evidence="2 3" key="1">
    <citation type="submission" date="2020-08" db="EMBL/GenBank/DDBJ databases">
        <title>Sequencing the genomes of 1000 actinobacteria strains.</title>
        <authorList>
            <person name="Klenk H.-P."/>
        </authorList>
    </citation>
    <scope>NUCLEOTIDE SEQUENCE [LARGE SCALE GENOMIC DNA]</scope>
    <source>
        <strain evidence="2 3">DSM 44598</strain>
    </source>
</reference>
<feature type="region of interest" description="Disordered" evidence="1">
    <location>
        <begin position="1"/>
        <end position="37"/>
    </location>
</feature>
<evidence type="ECO:0000313" key="2">
    <source>
        <dbReference type="EMBL" id="MBB5491456.1"/>
    </source>
</evidence>
<evidence type="ECO:0000313" key="3">
    <source>
        <dbReference type="Proteomes" id="UP000579647"/>
    </source>
</evidence>
<protein>
    <submittedName>
        <fullName evidence="2">Uncharacterized protein</fullName>
    </submittedName>
</protein>
<feature type="compositionally biased region" description="Gly residues" evidence="1">
    <location>
        <begin position="28"/>
        <end position="37"/>
    </location>
</feature>
<dbReference type="EMBL" id="JACHDO010000001">
    <property type="protein sequence ID" value="MBB5491456.1"/>
    <property type="molecule type" value="Genomic_DNA"/>
</dbReference>
<dbReference type="AlphaFoldDB" id="A0A840WIV0"/>
<gene>
    <name evidence="2" type="ORF">HNR07_002593</name>
</gene>
<name>A0A840WIV0_9ACTN</name>
<sequence length="37" mass="3908">MGKHSDADKPPDQRGNPKDNDSQHLSPHGGGGEKQGK</sequence>
<dbReference type="Proteomes" id="UP000579647">
    <property type="component" value="Unassembled WGS sequence"/>
</dbReference>
<keyword evidence="3" id="KW-1185">Reference proteome</keyword>